<sequence length="53" mass="6076">MKVSRKFDKKTMNLKELKQFIETAEAAGCTPEARINVVEGFKVRTLEAEMQET</sequence>
<dbReference type="Proteomes" id="UP000203886">
    <property type="component" value="Segment"/>
</dbReference>
<dbReference type="KEGG" id="vg:28801164"/>
<name>A0A0K0NKY8_9CAUD</name>
<dbReference type="EMBL" id="KR063280">
    <property type="protein sequence ID" value="AKL88395.1"/>
    <property type="molecule type" value="Genomic_DNA"/>
</dbReference>
<evidence type="ECO:0000313" key="1">
    <source>
        <dbReference type="EMBL" id="AKL88395.1"/>
    </source>
</evidence>
<dbReference type="GeneID" id="28801164"/>
<dbReference type="RefSeq" id="YP_009273596.1">
    <property type="nucleotide sequence ID" value="NC_030906.1"/>
</dbReference>
<proteinExistence type="predicted"/>
<gene>
    <name evidence="1" type="ORF">GMA6_114</name>
</gene>
<protein>
    <submittedName>
        <fullName evidence="1">Uncharacterized protein</fullName>
    </submittedName>
</protein>
<reference evidence="1 2" key="1">
    <citation type="journal article" date="2015" name="PLoS ONE">
        <title>Lysis to Kill: Evaluation of the Lytic Abilities, and Genomics of Nine Bacteriophages Infective for Gordonia spp. and Their Potential Use in Activated Sludge Foam Biocontrol.</title>
        <authorList>
            <person name="Dyson Z.A."/>
            <person name="Tucci J."/>
            <person name="Seviour R.J."/>
            <person name="Petrovski S."/>
        </authorList>
    </citation>
    <scope>NUCLEOTIDE SEQUENCE [LARGE SCALE GENOMIC DNA]</scope>
</reference>
<accession>A0A0K0NKY8</accession>
<keyword evidence="2" id="KW-1185">Reference proteome</keyword>
<organism evidence="1 2">
    <name type="scientific">Gordonia phage GMA6</name>
    <dbReference type="NCBI Taxonomy" id="1647285"/>
    <lineage>
        <taxon>Viruses</taxon>
        <taxon>Duplodnaviria</taxon>
        <taxon>Heunggongvirae</taxon>
        <taxon>Uroviricota</taxon>
        <taxon>Caudoviricetes</taxon>
        <taxon>Bendigovirus</taxon>
        <taxon>Bendigovirus GMA6</taxon>
    </lineage>
</organism>
<evidence type="ECO:0000313" key="2">
    <source>
        <dbReference type="Proteomes" id="UP000203886"/>
    </source>
</evidence>